<feature type="region of interest" description="Disordered" evidence="1">
    <location>
        <begin position="596"/>
        <end position="622"/>
    </location>
</feature>
<evidence type="ECO:0000313" key="2">
    <source>
        <dbReference type="EMBL" id="GAA0139250.1"/>
    </source>
</evidence>
<feature type="compositionally biased region" description="Basic and acidic residues" evidence="1">
    <location>
        <begin position="596"/>
        <end position="619"/>
    </location>
</feature>
<feature type="region of interest" description="Disordered" evidence="1">
    <location>
        <begin position="414"/>
        <end position="462"/>
    </location>
</feature>
<evidence type="ECO:0008006" key="4">
    <source>
        <dbReference type="Google" id="ProtNLM"/>
    </source>
</evidence>
<evidence type="ECO:0000313" key="3">
    <source>
        <dbReference type="Proteomes" id="UP001454036"/>
    </source>
</evidence>
<dbReference type="Proteomes" id="UP001454036">
    <property type="component" value="Unassembled WGS sequence"/>
</dbReference>
<organism evidence="2 3">
    <name type="scientific">Lithospermum erythrorhizon</name>
    <name type="common">Purple gromwell</name>
    <name type="synonym">Lithospermum officinale var. erythrorhizon</name>
    <dbReference type="NCBI Taxonomy" id="34254"/>
    <lineage>
        <taxon>Eukaryota</taxon>
        <taxon>Viridiplantae</taxon>
        <taxon>Streptophyta</taxon>
        <taxon>Embryophyta</taxon>
        <taxon>Tracheophyta</taxon>
        <taxon>Spermatophyta</taxon>
        <taxon>Magnoliopsida</taxon>
        <taxon>eudicotyledons</taxon>
        <taxon>Gunneridae</taxon>
        <taxon>Pentapetalae</taxon>
        <taxon>asterids</taxon>
        <taxon>lamiids</taxon>
        <taxon>Boraginales</taxon>
        <taxon>Boraginaceae</taxon>
        <taxon>Boraginoideae</taxon>
        <taxon>Lithospermeae</taxon>
        <taxon>Lithospermum</taxon>
    </lineage>
</organism>
<keyword evidence="3" id="KW-1185">Reference proteome</keyword>
<sequence length="829" mass="92559">MPQDSLRSTVCRSFVTCDDPAGIVDCKTKRKSKSAKKIGGKLENAKSEKNLVTSSKDSIDKLNGSSSVQLNEVSKGAQKLSKIVDSLSKNNLEKKSEDIAKDLLKGAVSLQESLKMLGRLQEASKFMTSFKKKEKSGDRKSLGRSFSERFTDHSNVVEFQKPRLSADGSSKDCYDELREVIRESFARQNLLPKGSTEGREFAESKVDSSIGTATASNSQSSMFNSHDYISSDSSSSIVQSEKPKGSNLIAKLMGLDELASKPVQSSPKLLLEKSSNSTNKRPILDLDLPIARKPSFIVCKPKPDQRTLGEIVEIMQSKGLMRDKSLDEPMQKLYSYEVAEFSDDSPPIVLIKPLHSSSLDKEFPYENNCTCGRASSDTKELLKLWRMREIVSSKNIDPLEALYNSTMQRKSIADKHAVTRMSREKATKSFGEASTKSKDKERVMQDHRPPFRPKPSNHVTSHLQKGEVIEKRVVKIHREAPKMKKSEEINQSEKSNSGRATVLRANDQGSINSNVMNNSSREYIASNNQVPNQKSTISKTRTTKTVPCYAKQRKSTKSDKLTDKKIPLAVENIGNDTIDIEINPKLENEGERMERRIIPEHMSSKEGRDAPDISSRDGSKASSESTEIIIQQHLYPMCAQSDNSEVGYITSENASHKSQTTVTSVLLSSTTFLDQAEDLFDTTLDQSVMFEATGLDDDGLLDAKLILACASELLECKCQQWEIFVYPLLQHPKKRPKLSVPFEHLVARICIEIEKFKDNDRLKGDDLLIDYLYAKLKKDIGCNGGVAGAWDLGWINAFSWNEVEQVVVDIEEHLLGVIVEDLLSDFLLL</sequence>
<protein>
    <recommendedName>
        <fullName evidence="4">DUF4378 domain-containing protein</fullName>
    </recommendedName>
</protein>
<dbReference type="AlphaFoldDB" id="A0AAV3NMF6"/>
<evidence type="ECO:0000256" key="1">
    <source>
        <dbReference type="SAM" id="MobiDB-lite"/>
    </source>
</evidence>
<feature type="region of interest" description="Disordered" evidence="1">
    <location>
        <begin position="196"/>
        <end position="223"/>
    </location>
</feature>
<feature type="compositionally biased region" description="Polar residues" evidence="1">
    <location>
        <begin position="207"/>
        <end position="223"/>
    </location>
</feature>
<gene>
    <name evidence="2" type="ORF">LIER_00834</name>
</gene>
<feature type="compositionally biased region" description="Basic and acidic residues" evidence="1">
    <location>
        <begin position="196"/>
        <end position="206"/>
    </location>
</feature>
<proteinExistence type="predicted"/>
<name>A0AAV3NMF6_LITER</name>
<feature type="compositionally biased region" description="Basic and acidic residues" evidence="1">
    <location>
        <begin position="435"/>
        <end position="449"/>
    </location>
</feature>
<feature type="compositionally biased region" description="Low complexity" evidence="1">
    <location>
        <begin position="534"/>
        <end position="545"/>
    </location>
</feature>
<dbReference type="PANTHER" id="PTHR34282">
    <property type="entry name" value="OS01G0228800 PROTEIN-RELATED"/>
    <property type="match status" value="1"/>
</dbReference>
<accession>A0AAV3NMF6</accession>
<reference evidence="2 3" key="1">
    <citation type="submission" date="2024-01" db="EMBL/GenBank/DDBJ databases">
        <title>The complete chloroplast genome sequence of Lithospermum erythrorhizon: insights into the phylogenetic relationship among Boraginaceae species and the maternal lineages of purple gromwells.</title>
        <authorList>
            <person name="Okada T."/>
            <person name="Watanabe K."/>
        </authorList>
    </citation>
    <scope>NUCLEOTIDE SEQUENCE [LARGE SCALE GENOMIC DNA]</scope>
</reference>
<feature type="compositionally biased region" description="Basic and acidic residues" evidence="1">
    <location>
        <begin position="414"/>
        <end position="427"/>
    </location>
</feature>
<feature type="region of interest" description="Disordered" evidence="1">
    <location>
        <begin position="529"/>
        <end position="557"/>
    </location>
</feature>
<dbReference type="EMBL" id="BAABME010000072">
    <property type="protein sequence ID" value="GAA0139250.1"/>
    <property type="molecule type" value="Genomic_DNA"/>
</dbReference>
<comment type="caution">
    <text evidence="2">The sequence shown here is derived from an EMBL/GenBank/DDBJ whole genome shotgun (WGS) entry which is preliminary data.</text>
</comment>
<dbReference type="PANTHER" id="PTHR34282:SF2">
    <property type="entry name" value="DUF3741 DOMAIN-CONTAINING PROTEIN"/>
    <property type="match status" value="1"/>
</dbReference>